<dbReference type="InParanoid" id="A0A0H2R3W9"/>
<gene>
    <name evidence="1" type="ORF">SCHPADRAFT_689168</name>
</gene>
<protein>
    <submittedName>
        <fullName evidence="1">Uncharacterized protein</fullName>
    </submittedName>
</protein>
<dbReference type="EMBL" id="KQ086204">
    <property type="protein sequence ID" value="KLO06470.1"/>
    <property type="molecule type" value="Genomic_DNA"/>
</dbReference>
<evidence type="ECO:0000313" key="1">
    <source>
        <dbReference type="EMBL" id="KLO06470.1"/>
    </source>
</evidence>
<keyword evidence="2" id="KW-1185">Reference proteome</keyword>
<dbReference type="Proteomes" id="UP000053477">
    <property type="component" value="Unassembled WGS sequence"/>
</dbReference>
<name>A0A0H2R3W9_9AGAM</name>
<organism evidence="1 2">
    <name type="scientific">Schizopora paradoxa</name>
    <dbReference type="NCBI Taxonomy" id="27342"/>
    <lineage>
        <taxon>Eukaryota</taxon>
        <taxon>Fungi</taxon>
        <taxon>Dikarya</taxon>
        <taxon>Basidiomycota</taxon>
        <taxon>Agaricomycotina</taxon>
        <taxon>Agaricomycetes</taxon>
        <taxon>Hymenochaetales</taxon>
        <taxon>Schizoporaceae</taxon>
        <taxon>Schizopora</taxon>
    </lineage>
</organism>
<sequence length="191" mass="20883">MEMEMEDDEISERRTGEGSCLLSDNNKIELILAFRCGRGLDLAKSIASVFTDDERQSRFRTSLLASKGESKKERMVGSMDGCSALCTWRCGRASDAEVCGTSTIIRLNLDICAMGSPPAPVYRTASPPSWCSTLCTGDERRRADDVADGFVDSSPRGGREPIAQLKRDAWTMPAFSGMHVSIRNSNERASA</sequence>
<dbReference type="AlphaFoldDB" id="A0A0H2R3W9"/>
<proteinExistence type="predicted"/>
<evidence type="ECO:0000313" key="2">
    <source>
        <dbReference type="Proteomes" id="UP000053477"/>
    </source>
</evidence>
<accession>A0A0H2R3W9</accession>
<reference evidence="1 2" key="1">
    <citation type="submission" date="2015-04" db="EMBL/GenBank/DDBJ databases">
        <title>Complete genome sequence of Schizopora paradoxa KUC8140, a cosmopolitan wood degrader in East Asia.</title>
        <authorList>
            <consortium name="DOE Joint Genome Institute"/>
            <person name="Min B."/>
            <person name="Park H."/>
            <person name="Jang Y."/>
            <person name="Kim J.-J."/>
            <person name="Kim K.H."/>
            <person name="Pangilinan J."/>
            <person name="Lipzen A."/>
            <person name="Riley R."/>
            <person name="Grigoriev I.V."/>
            <person name="Spatafora J.W."/>
            <person name="Choi I.-G."/>
        </authorList>
    </citation>
    <scope>NUCLEOTIDE SEQUENCE [LARGE SCALE GENOMIC DNA]</scope>
    <source>
        <strain evidence="1 2">KUC8140</strain>
    </source>
</reference>